<evidence type="ECO:0000256" key="3">
    <source>
        <dbReference type="ARBA" id="ARBA00023163"/>
    </source>
</evidence>
<proteinExistence type="predicted"/>
<dbReference type="SUPFAM" id="SSF46785">
    <property type="entry name" value="Winged helix' DNA-binding domain"/>
    <property type="match status" value="1"/>
</dbReference>
<evidence type="ECO:0000313" key="5">
    <source>
        <dbReference type="EMBL" id="GAA3938764.1"/>
    </source>
</evidence>
<keyword evidence="6" id="KW-1185">Reference proteome</keyword>
<name>A0ABP7N9B0_9MICO</name>
<dbReference type="InterPro" id="IPR001034">
    <property type="entry name" value="DeoR_HTH"/>
</dbReference>
<dbReference type="PRINTS" id="PR00037">
    <property type="entry name" value="HTHLACR"/>
</dbReference>
<dbReference type="InterPro" id="IPR018356">
    <property type="entry name" value="Tscrpt_reg_HTH_DeoR_CS"/>
</dbReference>
<reference evidence="6" key="1">
    <citation type="journal article" date="2019" name="Int. J. Syst. Evol. Microbiol.">
        <title>The Global Catalogue of Microorganisms (GCM) 10K type strain sequencing project: providing services to taxonomists for standard genome sequencing and annotation.</title>
        <authorList>
            <consortium name="The Broad Institute Genomics Platform"/>
            <consortium name="The Broad Institute Genome Sequencing Center for Infectious Disease"/>
            <person name="Wu L."/>
            <person name="Ma J."/>
        </authorList>
    </citation>
    <scope>NUCLEOTIDE SEQUENCE [LARGE SCALE GENOMIC DNA]</scope>
    <source>
        <strain evidence="6">JCM 17024</strain>
    </source>
</reference>
<dbReference type="PROSITE" id="PS51000">
    <property type="entry name" value="HTH_DEOR_2"/>
    <property type="match status" value="1"/>
</dbReference>
<dbReference type="PANTHER" id="PTHR30363:SF44">
    <property type="entry name" value="AGA OPERON TRANSCRIPTIONAL REPRESSOR-RELATED"/>
    <property type="match status" value="1"/>
</dbReference>
<protein>
    <submittedName>
        <fullName evidence="5">DeoR/GlpR family DNA-binding transcription regulator</fullName>
    </submittedName>
</protein>
<evidence type="ECO:0000256" key="1">
    <source>
        <dbReference type="ARBA" id="ARBA00023015"/>
    </source>
</evidence>
<dbReference type="SMART" id="SM00420">
    <property type="entry name" value="HTH_DEOR"/>
    <property type="match status" value="1"/>
</dbReference>
<feature type="domain" description="HTH deoR-type" evidence="4">
    <location>
        <begin position="4"/>
        <end position="59"/>
    </location>
</feature>
<dbReference type="SUPFAM" id="SSF100950">
    <property type="entry name" value="NagB/RpiA/CoA transferase-like"/>
    <property type="match status" value="1"/>
</dbReference>
<dbReference type="InterPro" id="IPR036390">
    <property type="entry name" value="WH_DNA-bd_sf"/>
</dbReference>
<organism evidence="5 6">
    <name type="scientific">Microbacterium soli</name>
    <dbReference type="NCBI Taxonomy" id="446075"/>
    <lineage>
        <taxon>Bacteria</taxon>
        <taxon>Bacillati</taxon>
        <taxon>Actinomycetota</taxon>
        <taxon>Actinomycetes</taxon>
        <taxon>Micrococcales</taxon>
        <taxon>Microbacteriaceae</taxon>
        <taxon>Microbacterium</taxon>
    </lineage>
</organism>
<sequence>MRASDVRRNEIVELVRAEGTTRVEDLVRRFGVTESTIRRDLARLTSEDRITRTFGGVMPATRHIEASLQQRLGEGHEAKAAIGRWAAGRIGAGEVALLDSGSTVSAVAEALIAARDVTVCTASLAVLNILSNSAGVDLINLGGRLRPLSQGFIGPLTEAAVERMSCDRLFLGTDGVSARGAICEADLGQIRLKELMVRRARHVYVLAHGPKIGASPFNAWLPLPKPWTLVTDASAPRDVLDALRADGVEIVVVDASATG</sequence>
<dbReference type="EMBL" id="BAABCP010000001">
    <property type="protein sequence ID" value="GAA3938764.1"/>
    <property type="molecule type" value="Genomic_DNA"/>
</dbReference>
<comment type="caution">
    <text evidence="5">The sequence shown here is derived from an EMBL/GenBank/DDBJ whole genome shotgun (WGS) entry which is preliminary data.</text>
</comment>
<dbReference type="InterPro" id="IPR014036">
    <property type="entry name" value="DeoR-like_C"/>
</dbReference>
<dbReference type="PANTHER" id="PTHR30363">
    <property type="entry name" value="HTH-TYPE TRANSCRIPTIONAL REGULATOR SRLR-RELATED"/>
    <property type="match status" value="1"/>
</dbReference>
<accession>A0ABP7N9B0</accession>
<dbReference type="SMART" id="SM01134">
    <property type="entry name" value="DeoRC"/>
    <property type="match status" value="1"/>
</dbReference>
<dbReference type="InterPro" id="IPR050313">
    <property type="entry name" value="Carb_Metab_HTH_regulators"/>
</dbReference>
<evidence type="ECO:0000259" key="4">
    <source>
        <dbReference type="PROSITE" id="PS51000"/>
    </source>
</evidence>
<evidence type="ECO:0000256" key="2">
    <source>
        <dbReference type="ARBA" id="ARBA00023125"/>
    </source>
</evidence>
<dbReference type="Proteomes" id="UP001501591">
    <property type="component" value="Unassembled WGS sequence"/>
</dbReference>
<dbReference type="Gene3D" id="1.10.10.10">
    <property type="entry name" value="Winged helix-like DNA-binding domain superfamily/Winged helix DNA-binding domain"/>
    <property type="match status" value="1"/>
</dbReference>
<dbReference type="GO" id="GO:0003677">
    <property type="term" value="F:DNA binding"/>
    <property type="evidence" value="ECO:0007669"/>
    <property type="project" value="UniProtKB-KW"/>
</dbReference>
<gene>
    <name evidence="5" type="ORF">GCM10022383_16060</name>
</gene>
<dbReference type="InterPro" id="IPR037171">
    <property type="entry name" value="NagB/RpiA_transferase-like"/>
</dbReference>
<dbReference type="Pfam" id="PF08220">
    <property type="entry name" value="HTH_DeoR"/>
    <property type="match status" value="1"/>
</dbReference>
<keyword evidence="2 5" id="KW-0238">DNA-binding</keyword>
<evidence type="ECO:0000313" key="6">
    <source>
        <dbReference type="Proteomes" id="UP001501591"/>
    </source>
</evidence>
<keyword evidence="3" id="KW-0804">Transcription</keyword>
<dbReference type="Gene3D" id="3.40.50.1360">
    <property type="match status" value="1"/>
</dbReference>
<dbReference type="Pfam" id="PF00455">
    <property type="entry name" value="DeoRC"/>
    <property type="match status" value="1"/>
</dbReference>
<dbReference type="PROSITE" id="PS00894">
    <property type="entry name" value="HTH_DEOR_1"/>
    <property type="match status" value="1"/>
</dbReference>
<keyword evidence="1" id="KW-0805">Transcription regulation</keyword>
<dbReference type="InterPro" id="IPR036388">
    <property type="entry name" value="WH-like_DNA-bd_sf"/>
</dbReference>